<reference evidence="1" key="1">
    <citation type="journal article" date="2007" name="Proc. Natl. Acad. Sci. U.S.A.">
        <title>Spliced leader RNA trans-splicing in dinoflagellates.</title>
        <authorList>
            <person name="Zhang H."/>
            <person name="Hou Y."/>
            <person name="Miranda L."/>
            <person name="Campbell D.A."/>
            <person name="Sturm N.R."/>
            <person name="Gaasterland T."/>
            <person name="Lin S."/>
        </authorList>
    </citation>
    <scope>NUCLEOTIDE SEQUENCE</scope>
    <source>
        <strain evidence="1">Pma_cDNA3</strain>
    </source>
</reference>
<sequence>MGYCYSSQVDIANLGHGMMLDMSPEMAASFIDVIKL</sequence>
<proteinExistence type="evidence at transcript level"/>
<accession>A7YXQ3</accession>
<protein>
    <submittedName>
        <fullName evidence="1">Uncharacterized protein</fullName>
    </submittedName>
</protein>
<name>A7YXQ3_9ALVE</name>
<dbReference type="AlphaFoldDB" id="A7YXQ3"/>
<evidence type="ECO:0000313" key="1">
    <source>
        <dbReference type="EMBL" id="ABV22182.1"/>
    </source>
</evidence>
<dbReference type="EMBL" id="EF134068">
    <property type="protein sequence ID" value="ABV22182.1"/>
    <property type="molecule type" value="mRNA"/>
</dbReference>
<organism evidence="1">
    <name type="scientific">Perkinsus marinus</name>
    <dbReference type="NCBI Taxonomy" id="31276"/>
    <lineage>
        <taxon>Eukaryota</taxon>
        <taxon>Sar</taxon>
        <taxon>Alveolata</taxon>
        <taxon>Perkinsozoa</taxon>
        <taxon>Perkinsea</taxon>
        <taxon>Perkinsida</taxon>
        <taxon>Perkinsidae</taxon>
        <taxon>Perkinsus</taxon>
    </lineage>
</organism>